<dbReference type="InterPro" id="IPR051807">
    <property type="entry name" value="Sec-metab_biosynth-assoc"/>
</dbReference>
<evidence type="ECO:0000313" key="3">
    <source>
        <dbReference type="EMBL" id="TPX48527.1"/>
    </source>
</evidence>
<evidence type="ECO:0000256" key="1">
    <source>
        <dbReference type="SAM" id="MobiDB-lite"/>
    </source>
</evidence>
<proteinExistence type="predicted"/>
<evidence type="ECO:0000259" key="2">
    <source>
        <dbReference type="Pfam" id="PF03795"/>
    </source>
</evidence>
<dbReference type="InterPro" id="IPR005545">
    <property type="entry name" value="YCII"/>
</dbReference>
<dbReference type="VEuPathDB" id="FungiDB:SeMB42_g02957"/>
<feature type="region of interest" description="Disordered" evidence="1">
    <location>
        <begin position="15"/>
        <end position="35"/>
    </location>
</feature>
<feature type="domain" description="YCII-related" evidence="2">
    <location>
        <begin position="44"/>
        <end position="115"/>
    </location>
</feature>
<dbReference type="Gene3D" id="3.30.70.1060">
    <property type="entry name" value="Dimeric alpha+beta barrel"/>
    <property type="match status" value="1"/>
</dbReference>
<dbReference type="AlphaFoldDB" id="A0A507DAY0"/>
<dbReference type="PANTHER" id="PTHR33606:SF3">
    <property type="entry name" value="PROTEIN YCII"/>
    <property type="match status" value="1"/>
</dbReference>
<dbReference type="SUPFAM" id="SSF54909">
    <property type="entry name" value="Dimeric alpha+beta barrel"/>
    <property type="match status" value="1"/>
</dbReference>
<gene>
    <name evidence="3" type="ORF">SeMB42_g02957</name>
</gene>
<keyword evidence="4" id="KW-1185">Reference proteome</keyword>
<name>A0A507DAY0_9FUNG</name>
<reference evidence="3 4" key="1">
    <citation type="journal article" date="2019" name="Sci. Rep.">
        <title>Comparative genomics of chytrid fungi reveal insights into the obligate biotrophic and pathogenic lifestyle of Synchytrium endobioticum.</title>
        <authorList>
            <person name="van de Vossenberg B.T.L.H."/>
            <person name="Warris S."/>
            <person name="Nguyen H.D.T."/>
            <person name="van Gent-Pelzer M.P.E."/>
            <person name="Joly D.L."/>
            <person name="van de Geest H.C."/>
            <person name="Bonants P.J.M."/>
            <person name="Smith D.S."/>
            <person name="Levesque C.A."/>
            <person name="van der Lee T.A.J."/>
        </authorList>
    </citation>
    <scope>NUCLEOTIDE SEQUENCE [LARGE SCALE GENOMIC DNA]</scope>
    <source>
        <strain evidence="3 4">MB42</strain>
    </source>
</reference>
<dbReference type="InterPro" id="IPR011008">
    <property type="entry name" value="Dimeric_a/b-barrel"/>
</dbReference>
<protein>
    <recommendedName>
        <fullName evidence="2">YCII-related domain-containing protein</fullName>
    </recommendedName>
</protein>
<comment type="caution">
    <text evidence="3">The sequence shown here is derived from an EMBL/GenBank/DDBJ whole genome shotgun (WGS) entry which is preliminary data.</text>
</comment>
<dbReference type="PANTHER" id="PTHR33606">
    <property type="entry name" value="PROTEIN YCII"/>
    <property type="match status" value="1"/>
</dbReference>
<dbReference type="EMBL" id="QEAN01000098">
    <property type="protein sequence ID" value="TPX48527.1"/>
    <property type="molecule type" value="Genomic_DNA"/>
</dbReference>
<accession>A0A507DAY0</accession>
<dbReference type="Pfam" id="PF03795">
    <property type="entry name" value="YCII"/>
    <property type="match status" value="1"/>
</dbReference>
<organism evidence="3 4">
    <name type="scientific">Synchytrium endobioticum</name>
    <dbReference type="NCBI Taxonomy" id="286115"/>
    <lineage>
        <taxon>Eukaryota</taxon>
        <taxon>Fungi</taxon>
        <taxon>Fungi incertae sedis</taxon>
        <taxon>Chytridiomycota</taxon>
        <taxon>Chytridiomycota incertae sedis</taxon>
        <taxon>Chytridiomycetes</taxon>
        <taxon>Synchytriales</taxon>
        <taxon>Synchytriaceae</taxon>
        <taxon>Synchytrium</taxon>
    </lineage>
</organism>
<sequence>MTSLLSSRLAKSRLPPRITSKLHPSSGLGSRPFSASKPRYTQTWALIAPDYEHALSKRMKARDAHLARAKENKLTLGAAMLDEKNGAMKGSILVFEAPSREAAEKFINEDPYVSGQVWDPSKRQLIPILLSMLNGTRA</sequence>
<evidence type="ECO:0000313" key="4">
    <source>
        <dbReference type="Proteomes" id="UP000317494"/>
    </source>
</evidence>
<dbReference type="Proteomes" id="UP000317494">
    <property type="component" value="Unassembled WGS sequence"/>
</dbReference>